<protein>
    <submittedName>
        <fullName evidence="1">Uncharacterized protein</fullName>
    </submittedName>
</protein>
<proteinExistence type="predicted"/>
<dbReference type="EMBL" id="LR215973">
    <property type="protein sequence ID" value="VFA98094.1"/>
    <property type="molecule type" value="Genomic_DNA"/>
</dbReference>
<sequence length="33" mass="3865">MRLAWSLQGLYEFMNYPKSLGSMQLGQRQDSND</sequence>
<evidence type="ECO:0000313" key="1">
    <source>
        <dbReference type="EMBL" id="VFA98094.1"/>
    </source>
</evidence>
<name>A0A4U8W144_9NOCA</name>
<dbReference type="Proteomes" id="UP000290439">
    <property type="component" value="Chromosome"/>
</dbReference>
<organism evidence="1 2">
    <name type="scientific">Nocardia cyriacigeorgica</name>
    <dbReference type="NCBI Taxonomy" id="135487"/>
    <lineage>
        <taxon>Bacteria</taxon>
        <taxon>Bacillati</taxon>
        <taxon>Actinomycetota</taxon>
        <taxon>Actinomycetes</taxon>
        <taxon>Mycobacteriales</taxon>
        <taxon>Nocardiaceae</taxon>
        <taxon>Nocardia</taxon>
    </lineage>
</organism>
<gene>
    <name evidence="1" type="ORF">NCTC10797_01859</name>
</gene>
<accession>A0A4U8W144</accession>
<reference evidence="1 2" key="1">
    <citation type="submission" date="2019-02" db="EMBL/GenBank/DDBJ databases">
        <authorList>
            <consortium name="Pathogen Informatics"/>
        </authorList>
    </citation>
    <scope>NUCLEOTIDE SEQUENCE [LARGE SCALE GENOMIC DNA]</scope>
    <source>
        <strain evidence="1 2">3012STDY6756504</strain>
    </source>
</reference>
<evidence type="ECO:0000313" key="2">
    <source>
        <dbReference type="Proteomes" id="UP000290439"/>
    </source>
</evidence>
<dbReference type="AlphaFoldDB" id="A0A4U8W144"/>